<dbReference type="KEGG" id="noa:BKM31_13085"/>
<evidence type="ECO:0000313" key="9">
    <source>
        <dbReference type="EMBL" id="AQZ62272.1"/>
    </source>
</evidence>
<dbReference type="Gene3D" id="1.20.1250.20">
    <property type="entry name" value="MFS general substrate transporter like domains"/>
    <property type="match status" value="2"/>
</dbReference>
<dbReference type="InterPro" id="IPR051788">
    <property type="entry name" value="MFS_Transporter"/>
</dbReference>
<comment type="similarity">
    <text evidence="2">Belongs to the major facilitator superfamily.</text>
</comment>
<evidence type="ECO:0000256" key="4">
    <source>
        <dbReference type="ARBA" id="ARBA00022692"/>
    </source>
</evidence>
<dbReference type="AlphaFoldDB" id="A0A1U9ZWG3"/>
<evidence type="ECO:0000259" key="8">
    <source>
        <dbReference type="PROSITE" id="PS50850"/>
    </source>
</evidence>
<dbReference type="PANTHER" id="PTHR23514">
    <property type="entry name" value="BYPASS OF STOP CODON PROTEIN 6"/>
    <property type="match status" value="1"/>
</dbReference>
<dbReference type="GO" id="GO:0005886">
    <property type="term" value="C:plasma membrane"/>
    <property type="evidence" value="ECO:0007669"/>
    <property type="project" value="UniProtKB-SubCell"/>
</dbReference>
<keyword evidence="4 7" id="KW-0812">Transmembrane</keyword>
<dbReference type="OrthoDB" id="4350200at2"/>
<comment type="subcellular location">
    <subcellularLocation>
        <location evidence="1">Cell membrane</location>
        <topology evidence="1">Multi-pass membrane protein</topology>
    </subcellularLocation>
</comment>
<keyword evidence="5 7" id="KW-1133">Transmembrane helix</keyword>
<evidence type="ECO:0000256" key="5">
    <source>
        <dbReference type="ARBA" id="ARBA00022989"/>
    </source>
</evidence>
<dbReference type="InterPro" id="IPR036259">
    <property type="entry name" value="MFS_trans_sf"/>
</dbReference>
<dbReference type="PANTHER" id="PTHR23514:SF3">
    <property type="entry name" value="BYPASS OF STOP CODON PROTEIN 6"/>
    <property type="match status" value="1"/>
</dbReference>
<dbReference type="EMBL" id="CP017717">
    <property type="protein sequence ID" value="AQZ62272.1"/>
    <property type="molecule type" value="Genomic_DNA"/>
</dbReference>
<keyword evidence="3" id="KW-0813">Transport</keyword>
<evidence type="ECO:0000256" key="7">
    <source>
        <dbReference type="SAM" id="Phobius"/>
    </source>
</evidence>
<evidence type="ECO:0000256" key="3">
    <source>
        <dbReference type="ARBA" id="ARBA00022448"/>
    </source>
</evidence>
<feature type="transmembrane region" description="Helical" evidence="7">
    <location>
        <begin position="76"/>
        <end position="96"/>
    </location>
</feature>
<dbReference type="InterPro" id="IPR011701">
    <property type="entry name" value="MFS"/>
</dbReference>
<dbReference type="SUPFAM" id="SSF103473">
    <property type="entry name" value="MFS general substrate transporter"/>
    <property type="match status" value="1"/>
</dbReference>
<sequence>MSQVKRDRVTFLAYAQLGGWGFFLYGFSPLIPLLRDEQGTSAAVAGLHGTAMAAGGVLGGLLFTPLVRRLGRGPTTWLGLGGLAAAVTALCLLRPFGATLTAALLGALGGTLVASGVAAVITERHGKAASAAISEAYAVSIAVGLLAPLATGFTARQWGSWRLGLVLILLLIGLVAVVAAVTGTRLPDSDDAARGRGASRPRLPRPYWPAWLLLVVVGAIEACVAFWSASVLRTHAGVTAATATTLISAMVFGKLIGRVAGSVIAARVSTVPLVLSAFALSATGFVVFWTSTVGWLAGAGLLVIGLGNAMHFPLVLSLAMSAAPGAADRAAAVANYANSLAFAVAPVALGGLADLFGPHRAFLLLPALLAAAVLLAVSTGRMSRSPDVEPVR</sequence>
<feature type="domain" description="Major facilitator superfamily (MFS) profile" evidence="8">
    <location>
        <begin position="1"/>
        <end position="384"/>
    </location>
</feature>
<dbReference type="GO" id="GO:0022857">
    <property type="term" value="F:transmembrane transporter activity"/>
    <property type="evidence" value="ECO:0007669"/>
    <property type="project" value="InterPro"/>
</dbReference>
<feature type="transmembrane region" description="Helical" evidence="7">
    <location>
        <begin position="359"/>
        <end position="377"/>
    </location>
</feature>
<reference evidence="10" key="1">
    <citation type="journal article" date="2017" name="Med. Chem. Commun.">
        <title>Nonomuraea sp. ATCC 55076 harbours the largest actinomycete chromosome to date and the kistamicin biosynthetic gene cluster.</title>
        <authorList>
            <person name="Nazari B."/>
            <person name="Forneris C.C."/>
            <person name="Gibson M.I."/>
            <person name="Moon K."/>
            <person name="Schramma K.R."/>
            <person name="Seyedsayamdost M.R."/>
        </authorList>
    </citation>
    <scope>NUCLEOTIDE SEQUENCE [LARGE SCALE GENOMIC DNA]</scope>
    <source>
        <strain evidence="10">ATCC 55076</strain>
    </source>
</reference>
<feature type="transmembrane region" description="Helical" evidence="7">
    <location>
        <begin position="235"/>
        <end position="256"/>
    </location>
</feature>
<keyword evidence="6 7" id="KW-0472">Membrane</keyword>
<evidence type="ECO:0000256" key="6">
    <source>
        <dbReference type="ARBA" id="ARBA00023136"/>
    </source>
</evidence>
<evidence type="ECO:0000256" key="1">
    <source>
        <dbReference type="ARBA" id="ARBA00004651"/>
    </source>
</evidence>
<protein>
    <recommendedName>
        <fullName evidence="8">Major facilitator superfamily (MFS) profile domain-containing protein</fullName>
    </recommendedName>
</protein>
<feature type="transmembrane region" description="Helical" evidence="7">
    <location>
        <begin position="134"/>
        <end position="155"/>
    </location>
</feature>
<feature type="transmembrane region" description="Helical" evidence="7">
    <location>
        <begin position="295"/>
        <end position="320"/>
    </location>
</feature>
<dbReference type="PROSITE" id="PS50850">
    <property type="entry name" value="MFS"/>
    <property type="match status" value="1"/>
</dbReference>
<name>A0A1U9ZWG3_9ACTN</name>
<feature type="transmembrane region" description="Helical" evidence="7">
    <location>
        <begin position="207"/>
        <end position="229"/>
    </location>
</feature>
<feature type="transmembrane region" description="Helical" evidence="7">
    <location>
        <begin position="43"/>
        <end position="64"/>
    </location>
</feature>
<accession>A0A1U9ZWG3</accession>
<dbReference type="STRING" id="1909395.BKM31_13085"/>
<evidence type="ECO:0000313" key="10">
    <source>
        <dbReference type="Proteomes" id="UP000190797"/>
    </source>
</evidence>
<proteinExistence type="inferred from homology"/>
<dbReference type="Proteomes" id="UP000190797">
    <property type="component" value="Chromosome"/>
</dbReference>
<feature type="transmembrane region" description="Helical" evidence="7">
    <location>
        <begin position="12"/>
        <end position="31"/>
    </location>
</feature>
<feature type="transmembrane region" description="Helical" evidence="7">
    <location>
        <begin position="268"/>
        <end position="289"/>
    </location>
</feature>
<dbReference type="Pfam" id="PF07690">
    <property type="entry name" value="MFS_1"/>
    <property type="match status" value="1"/>
</dbReference>
<gene>
    <name evidence="9" type="ORF">BKM31_13085</name>
</gene>
<evidence type="ECO:0000256" key="2">
    <source>
        <dbReference type="ARBA" id="ARBA00008335"/>
    </source>
</evidence>
<feature type="transmembrane region" description="Helical" evidence="7">
    <location>
        <begin position="102"/>
        <end position="122"/>
    </location>
</feature>
<keyword evidence="10" id="KW-1185">Reference proteome</keyword>
<dbReference type="InterPro" id="IPR020846">
    <property type="entry name" value="MFS_dom"/>
</dbReference>
<feature type="transmembrane region" description="Helical" evidence="7">
    <location>
        <begin position="332"/>
        <end position="353"/>
    </location>
</feature>
<dbReference type="RefSeq" id="WP_080038432.1">
    <property type="nucleotide sequence ID" value="NZ_CP017717.1"/>
</dbReference>
<organism evidence="9 10">
    <name type="scientific">[Actinomadura] parvosata subsp. kistnae</name>
    <dbReference type="NCBI Taxonomy" id="1909395"/>
    <lineage>
        <taxon>Bacteria</taxon>
        <taxon>Bacillati</taxon>
        <taxon>Actinomycetota</taxon>
        <taxon>Actinomycetes</taxon>
        <taxon>Streptosporangiales</taxon>
        <taxon>Streptosporangiaceae</taxon>
        <taxon>Nonomuraea</taxon>
    </lineage>
</organism>
<feature type="transmembrane region" description="Helical" evidence="7">
    <location>
        <begin position="161"/>
        <end position="186"/>
    </location>
</feature>